<evidence type="ECO:0000313" key="1">
    <source>
        <dbReference type="EMBL" id="PKZ15431.1"/>
    </source>
</evidence>
<dbReference type="InterPro" id="IPR004347">
    <property type="entry name" value="Pup_ligase/deamidase"/>
</dbReference>
<reference evidence="1 2" key="1">
    <citation type="submission" date="2017-12" db="EMBL/GenBank/DDBJ databases">
        <title>Phylogenetic diversity of female urinary microbiome.</title>
        <authorList>
            <person name="Thomas-White K."/>
            <person name="Wolfe A.J."/>
        </authorList>
    </citation>
    <scope>NUCLEOTIDE SEQUENCE [LARGE SCALE GENOMIC DNA]</scope>
    <source>
        <strain evidence="1 2">UMB0064</strain>
    </source>
</reference>
<dbReference type="GO" id="GO:0016874">
    <property type="term" value="F:ligase activity"/>
    <property type="evidence" value="ECO:0007669"/>
    <property type="project" value="UniProtKB-KW"/>
</dbReference>
<gene>
    <name evidence="1" type="ORF">CYJ32_03380</name>
</gene>
<dbReference type="GO" id="GO:0005524">
    <property type="term" value="F:ATP binding"/>
    <property type="evidence" value="ECO:0007669"/>
    <property type="project" value="TreeGrafter"/>
</dbReference>
<dbReference type="GO" id="GO:0019941">
    <property type="term" value="P:modification-dependent protein catabolic process"/>
    <property type="evidence" value="ECO:0007669"/>
    <property type="project" value="InterPro"/>
</dbReference>
<name>A0A2I1M5M2_9BIFI</name>
<evidence type="ECO:0000313" key="2">
    <source>
        <dbReference type="Proteomes" id="UP000242263"/>
    </source>
</evidence>
<dbReference type="GO" id="GO:0010498">
    <property type="term" value="P:proteasomal protein catabolic process"/>
    <property type="evidence" value="ECO:0007669"/>
    <property type="project" value="InterPro"/>
</dbReference>
<dbReference type="Pfam" id="PF03136">
    <property type="entry name" value="Pup_ligase"/>
    <property type="match status" value="1"/>
</dbReference>
<dbReference type="EMBL" id="PKGU01000002">
    <property type="protein sequence ID" value="PKZ15431.1"/>
    <property type="molecule type" value="Genomic_DNA"/>
</dbReference>
<dbReference type="GO" id="GO:0070490">
    <property type="term" value="P:protein pupylation"/>
    <property type="evidence" value="ECO:0007669"/>
    <property type="project" value="TreeGrafter"/>
</dbReference>
<sequence length="496" mass="55227">MVPQLRDSSTSSQVPPSIAVHDTSFERIFGIETEYGVSVTGGEHGIDAAHAAAVMFEPVISQSRSTNTYTENGSRLYLDVGSHPEYATAEARTVREAVLLDAAGENLMAGLAHNAERMLRERTGNNGLKVHVYKNNTDSQGHSFGCHENYLVRRSVSLDMLERCFIPFLTSRIIYAGSGAVRGNEFLISQRSDFLDDTISSATTRSRPMINTRDEPHADSRVYRRLHVIVGDSNRSPRANWMKLMTAHLVLCMIEAGTRGENYGLEELALADPGEAMRVIARDVNGAVCVRLADGRELSAIAIQREYCRAAELFMSRHADDLRADVREEAAQCIQLWAKTLDQLEQGNLHALGLWVDWVAKYELIEAMCRRGADSVRAQQIDFAYHDIAHDSVFSALVQHERMHSVFTKEQIRSAVLRAPSDTRAAARGAFVHAVRSTSMRWNADWTSVSVTPLRNTHTMTAHMLDPFDSRGDEQFDAVMRAVRGLDDSNPILPLI</sequence>
<comment type="caution">
    <text evidence="1">The sequence shown here is derived from an EMBL/GenBank/DDBJ whole genome shotgun (WGS) entry which is preliminary data.</text>
</comment>
<dbReference type="AlphaFoldDB" id="A0A2I1M5M2"/>
<dbReference type="Proteomes" id="UP000242263">
    <property type="component" value="Unassembled WGS sequence"/>
</dbReference>
<dbReference type="PANTHER" id="PTHR42307:SF3">
    <property type="entry name" value="PUP--PROTEIN LIGASE"/>
    <property type="match status" value="1"/>
</dbReference>
<organism evidence="1 2">
    <name type="scientific">Alloscardovia omnicolens</name>
    <dbReference type="NCBI Taxonomy" id="419015"/>
    <lineage>
        <taxon>Bacteria</taxon>
        <taxon>Bacillati</taxon>
        <taxon>Actinomycetota</taxon>
        <taxon>Actinomycetes</taxon>
        <taxon>Bifidobacteriales</taxon>
        <taxon>Bifidobacteriaceae</taxon>
        <taxon>Alloscardovia</taxon>
    </lineage>
</organism>
<keyword evidence="1" id="KW-0436">Ligase</keyword>
<proteinExistence type="predicted"/>
<dbReference type="PANTHER" id="PTHR42307">
    <property type="entry name" value="PUP DEAMIDASE/DEPUPYLASE"/>
    <property type="match status" value="1"/>
</dbReference>
<protein>
    <submittedName>
        <fullName evidence="1">Pup--protein ligase</fullName>
    </submittedName>
</protein>
<accession>A0A2I1M5M2</accession>